<organism evidence="1">
    <name type="scientific">marine sediment metagenome</name>
    <dbReference type="NCBI Taxonomy" id="412755"/>
    <lineage>
        <taxon>unclassified sequences</taxon>
        <taxon>metagenomes</taxon>
        <taxon>ecological metagenomes</taxon>
    </lineage>
</organism>
<feature type="non-terminal residue" evidence="1">
    <location>
        <position position="1"/>
    </location>
</feature>
<evidence type="ECO:0008006" key="2">
    <source>
        <dbReference type="Google" id="ProtNLM"/>
    </source>
</evidence>
<reference evidence="1" key="1">
    <citation type="journal article" date="2014" name="Front. Microbiol.">
        <title>High frequency of phylogenetically diverse reductive dehalogenase-homologous genes in deep subseafloor sedimentary metagenomes.</title>
        <authorList>
            <person name="Kawai M."/>
            <person name="Futagami T."/>
            <person name="Toyoda A."/>
            <person name="Takaki Y."/>
            <person name="Nishi S."/>
            <person name="Hori S."/>
            <person name="Arai W."/>
            <person name="Tsubouchi T."/>
            <person name="Morono Y."/>
            <person name="Uchiyama I."/>
            <person name="Ito T."/>
            <person name="Fujiyama A."/>
            <person name="Inagaki F."/>
            <person name="Takami H."/>
        </authorList>
    </citation>
    <scope>NUCLEOTIDE SEQUENCE</scope>
    <source>
        <strain evidence="1">Expedition CK06-06</strain>
    </source>
</reference>
<name>X1L7D6_9ZZZZ</name>
<dbReference type="Gene3D" id="1.10.101.10">
    <property type="entry name" value="PGBD-like superfamily/PGBD"/>
    <property type="match status" value="1"/>
</dbReference>
<gene>
    <name evidence="1" type="ORF">S06H3_22494</name>
</gene>
<dbReference type="EMBL" id="BARV01012036">
    <property type="protein sequence ID" value="GAI14928.1"/>
    <property type="molecule type" value="Genomic_DNA"/>
</dbReference>
<sequence length="132" mass="14540">DEVKYLQIVLKTETPETYPADVPATGWFGPITKASVITFQEKYVSEILAPWDLTTGTGFVGSTTGAKLNSLLTAVPTEEKEVTPEILEIPAERLEEIQDREVIQPELVPTVTFSAKYSVPAGFEFAFQFAVI</sequence>
<accession>X1L7D6</accession>
<proteinExistence type="predicted"/>
<dbReference type="InterPro" id="IPR036366">
    <property type="entry name" value="PGBDSf"/>
</dbReference>
<comment type="caution">
    <text evidence="1">The sequence shown here is derived from an EMBL/GenBank/DDBJ whole genome shotgun (WGS) entry which is preliminary data.</text>
</comment>
<evidence type="ECO:0000313" key="1">
    <source>
        <dbReference type="EMBL" id="GAI14928.1"/>
    </source>
</evidence>
<protein>
    <recommendedName>
        <fullName evidence="2">Peptidoglycan binding-like domain-containing protein</fullName>
    </recommendedName>
</protein>
<dbReference type="AlphaFoldDB" id="X1L7D6"/>